<dbReference type="InterPro" id="IPR038806">
    <property type="entry name" value="SPATA45"/>
</dbReference>
<protein>
    <submittedName>
        <fullName evidence="2">Uncharacterized protein</fullName>
    </submittedName>
</protein>
<evidence type="ECO:0000313" key="3">
    <source>
        <dbReference type="Proteomes" id="UP000694390"/>
    </source>
</evidence>
<proteinExistence type="predicted"/>
<dbReference type="Proteomes" id="UP000694390">
    <property type="component" value="Unassembled WGS sequence"/>
</dbReference>
<evidence type="ECO:0000256" key="1">
    <source>
        <dbReference type="SAM" id="MobiDB-lite"/>
    </source>
</evidence>
<sequence>MQHILTEGLRSCLHLQRLIELNMTRESLCMVEGKSDSTWLRPQRRHFPQSNRSSLESYREKEPELDTGRSSWTALTPLHHKERRHFPERSKLYELQRRNTWGQILPWCSSIDLSEFRPEINLTHCDQWNMRLQDKCLQPLPKQ</sequence>
<dbReference type="PANTHER" id="PTHR35822:SF1">
    <property type="entry name" value="SPERMATOGENESIS-ASSOCIATED PROTEIN 45"/>
    <property type="match status" value="1"/>
</dbReference>
<dbReference type="AlphaFoldDB" id="A0A8C4XXT2"/>
<reference evidence="2" key="2">
    <citation type="submission" date="2025-09" db="UniProtKB">
        <authorList>
            <consortium name="Ensembl"/>
        </authorList>
    </citation>
    <scope>IDENTIFICATION</scope>
</reference>
<dbReference type="GeneTree" id="ENSGT00960000188973"/>
<keyword evidence="3" id="KW-1185">Reference proteome</keyword>
<reference evidence="2" key="1">
    <citation type="submission" date="2025-08" db="UniProtKB">
        <authorList>
            <consortium name="Ensembl"/>
        </authorList>
    </citation>
    <scope>IDENTIFICATION</scope>
</reference>
<dbReference type="Ensembl" id="ENSGEVT00005004745.1">
    <property type="protein sequence ID" value="ENSGEVP00005004550.1"/>
    <property type="gene ID" value="ENSGEVG00005003271.1"/>
</dbReference>
<dbReference type="OrthoDB" id="9412400at2759"/>
<dbReference type="PANTHER" id="PTHR35822">
    <property type="entry name" value="SPERMATOGENESIS-ASSOCIATED PROTEIN 45"/>
    <property type="match status" value="1"/>
</dbReference>
<feature type="region of interest" description="Disordered" evidence="1">
    <location>
        <begin position="41"/>
        <end position="71"/>
    </location>
</feature>
<evidence type="ECO:0000313" key="2">
    <source>
        <dbReference type="Ensembl" id="ENSGEVP00005004550.1"/>
    </source>
</evidence>
<feature type="compositionally biased region" description="Basic and acidic residues" evidence="1">
    <location>
        <begin position="57"/>
        <end position="67"/>
    </location>
</feature>
<organism evidence="2 3">
    <name type="scientific">Gopherus evgoodei</name>
    <name type="common">Goodes thornscrub tortoise</name>
    <dbReference type="NCBI Taxonomy" id="1825980"/>
    <lineage>
        <taxon>Eukaryota</taxon>
        <taxon>Metazoa</taxon>
        <taxon>Chordata</taxon>
        <taxon>Craniata</taxon>
        <taxon>Vertebrata</taxon>
        <taxon>Euteleostomi</taxon>
        <taxon>Archelosauria</taxon>
        <taxon>Testudinata</taxon>
        <taxon>Testudines</taxon>
        <taxon>Cryptodira</taxon>
        <taxon>Durocryptodira</taxon>
        <taxon>Testudinoidea</taxon>
        <taxon>Testudinidae</taxon>
        <taxon>Gopherus</taxon>
    </lineage>
</organism>
<accession>A0A8C4XXT2</accession>
<name>A0A8C4XXT2_9SAUR</name>